<accession>A0ABR3D5U4</accession>
<dbReference type="PROSITE" id="PS51212">
    <property type="entry name" value="WSC"/>
    <property type="match status" value="4"/>
</dbReference>
<sequence>MAPSSSRSVLLQGAFLLPFFISSISAFPYTTNNNANSKAVDANLNLLKPRSHFPTLFKRQQNTTSTSPATADIDDDDDSDTSTTAAIPPSNPGNRLGCYRDDSPTSRLLPTSFTASDTLTLKSCAVFCGSSSPYFGVEYGRECWCASSTSGFSPTSPSTVSAKVDDAQCSFPCAGNAAQTCGAGDRIEVYTNALYRPPRIANVRGFDYLGCYRESSPRLLPNSLLGDDTLTVEKCAAYCTDLSFPYFGVEYGRECWCGVSQPDESQLTLATDCSMTCAGAGDEICGAGNRINVYGRQMEVPADVGDYVYQGCYTDTPVPSEKSLTGKVMYDADMTLDECRVSCQEDGYPYFGTEYGSQCFCGTKLYDGSDNDSDNEGDYPARAFLVPNRECSMRCGGDATNATTCGDANRLSVYWNGLVSEAQNLGPLDPEFADLPGWNYRACMRDDVVQRTLTGATLRNNDMTVETCVAFCNQGGFVYAGLEFMSECYCGNVLNGGDDVEEVDDSQCEQLCAGSANEYCGGPNKLSLYQRPVLVAPVVPGEE</sequence>
<keyword evidence="4" id="KW-1133">Transmembrane helix</keyword>
<evidence type="ECO:0000256" key="7">
    <source>
        <dbReference type="SAM" id="MobiDB-lite"/>
    </source>
</evidence>
<evidence type="ECO:0000259" key="9">
    <source>
        <dbReference type="PROSITE" id="PS51212"/>
    </source>
</evidence>
<gene>
    <name evidence="10" type="ORF">QR685DRAFT_556285</name>
</gene>
<organism evidence="10 11">
    <name type="scientific">Neurospora intermedia</name>
    <dbReference type="NCBI Taxonomy" id="5142"/>
    <lineage>
        <taxon>Eukaryota</taxon>
        <taxon>Fungi</taxon>
        <taxon>Dikarya</taxon>
        <taxon>Ascomycota</taxon>
        <taxon>Pezizomycotina</taxon>
        <taxon>Sordariomycetes</taxon>
        <taxon>Sordariomycetidae</taxon>
        <taxon>Sordariales</taxon>
        <taxon>Sordariaceae</taxon>
        <taxon>Neurospora</taxon>
    </lineage>
</organism>
<dbReference type="PANTHER" id="PTHR24269">
    <property type="entry name" value="KREMEN PROTEIN"/>
    <property type="match status" value="1"/>
</dbReference>
<keyword evidence="2" id="KW-0812">Transmembrane</keyword>
<evidence type="ECO:0000256" key="4">
    <source>
        <dbReference type="ARBA" id="ARBA00022989"/>
    </source>
</evidence>
<keyword evidence="3 8" id="KW-0732">Signal</keyword>
<name>A0ABR3D5U4_NEUIN</name>
<feature type="region of interest" description="Disordered" evidence="7">
    <location>
        <begin position="57"/>
        <end position="101"/>
    </location>
</feature>
<dbReference type="InterPro" id="IPR002889">
    <property type="entry name" value="WSC_carb-bd"/>
</dbReference>
<proteinExistence type="predicted"/>
<dbReference type="InterPro" id="IPR051836">
    <property type="entry name" value="Kremen_rcpt"/>
</dbReference>
<evidence type="ECO:0000256" key="3">
    <source>
        <dbReference type="ARBA" id="ARBA00022729"/>
    </source>
</evidence>
<evidence type="ECO:0000256" key="8">
    <source>
        <dbReference type="SAM" id="SignalP"/>
    </source>
</evidence>
<feature type="domain" description="WSC" evidence="9">
    <location>
        <begin position="306"/>
        <end position="417"/>
    </location>
</feature>
<protein>
    <submittedName>
        <fullName evidence="10">WSC domain-containing protein</fullName>
    </submittedName>
</protein>
<dbReference type="PANTHER" id="PTHR24269:SF16">
    <property type="entry name" value="PROTEIN SLG1"/>
    <property type="match status" value="1"/>
</dbReference>
<reference evidence="10 11" key="1">
    <citation type="submission" date="2023-09" db="EMBL/GenBank/DDBJ databases">
        <title>Multi-omics analysis of a traditional fermented food reveals byproduct-associated fungal strains for waste-to-food upcycling.</title>
        <authorList>
            <consortium name="Lawrence Berkeley National Laboratory"/>
            <person name="Rekdal V.M."/>
            <person name="Villalobos-Escobedo J.M."/>
            <person name="Rodriguez-Valeron N."/>
            <person name="Garcia M.O."/>
            <person name="Vasquez D.P."/>
            <person name="Damayanti I."/>
            <person name="Sorensen P.M."/>
            <person name="Baidoo E.E."/>
            <person name="De Carvalho A.C."/>
            <person name="Riley R."/>
            <person name="Lipzen A."/>
            <person name="He G."/>
            <person name="Yan M."/>
            <person name="Haridas S."/>
            <person name="Daum C."/>
            <person name="Yoshinaga Y."/>
            <person name="Ng V."/>
            <person name="Grigoriev I.V."/>
            <person name="Munk R."/>
            <person name="Nuraida L."/>
            <person name="Wijaya C.H."/>
            <person name="Morales P.-C."/>
            <person name="Keasling J.D."/>
        </authorList>
    </citation>
    <scope>NUCLEOTIDE SEQUENCE [LARGE SCALE GENOMIC DNA]</scope>
    <source>
        <strain evidence="10 11">FGSC 2613</strain>
    </source>
</reference>
<keyword evidence="5" id="KW-0472">Membrane</keyword>
<feature type="signal peptide" evidence="8">
    <location>
        <begin position="1"/>
        <end position="26"/>
    </location>
</feature>
<evidence type="ECO:0000256" key="6">
    <source>
        <dbReference type="ARBA" id="ARBA00023180"/>
    </source>
</evidence>
<dbReference type="Pfam" id="PF01822">
    <property type="entry name" value="WSC"/>
    <property type="match status" value="4"/>
</dbReference>
<feature type="domain" description="WSC" evidence="9">
    <location>
        <begin position="437"/>
        <end position="532"/>
    </location>
</feature>
<comment type="caution">
    <text evidence="10">The sequence shown here is derived from an EMBL/GenBank/DDBJ whole genome shotgun (WGS) entry which is preliminary data.</text>
</comment>
<dbReference type="SMART" id="SM00321">
    <property type="entry name" value="WSC"/>
    <property type="match status" value="4"/>
</dbReference>
<keyword evidence="11" id="KW-1185">Reference proteome</keyword>
<dbReference type="EMBL" id="JAVLET010000009">
    <property type="protein sequence ID" value="KAL0467623.1"/>
    <property type="molecule type" value="Genomic_DNA"/>
</dbReference>
<evidence type="ECO:0000313" key="10">
    <source>
        <dbReference type="EMBL" id="KAL0467623.1"/>
    </source>
</evidence>
<keyword evidence="6" id="KW-0325">Glycoprotein</keyword>
<evidence type="ECO:0000256" key="2">
    <source>
        <dbReference type="ARBA" id="ARBA00022692"/>
    </source>
</evidence>
<evidence type="ECO:0000313" key="11">
    <source>
        <dbReference type="Proteomes" id="UP001451303"/>
    </source>
</evidence>
<evidence type="ECO:0000256" key="5">
    <source>
        <dbReference type="ARBA" id="ARBA00023136"/>
    </source>
</evidence>
<feature type="domain" description="WSC" evidence="9">
    <location>
        <begin position="92"/>
        <end position="193"/>
    </location>
</feature>
<dbReference type="Proteomes" id="UP001451303">
    <property type="component" value="Unassembled WGS sequence"/>
</dbReference>
<feature type="domain" description="WSC" evidence="9">
    <location>
        <begin position="205"/>
        <end position="297"/>
    </location>
</feature>
<comment type="subcellular location">
    <subcellularLocation>
        <location evidence="1">Membrane</location>
        <topology evidence="1">Single-pass membrane protein</topology>
    </subcellularLocation>
</comment>
<evidence type="ECO:0000256" key="1">
    <source>
        <dbReference type="ARBA" id="ARBA00004167"/>
    </source>
</evidence>
<feature type="chain" id="PRO_5046420849" evidence="8">
    <location>
        <begin position="27"/>
        <end position="543"/>
    </location>
</feature>